<dbReference type="PANTHER" id="PTHR45642">
    <property type="entry name" value="GDSL ESTERASE/LIPASE EXL3"/>
    <property type="match status" value="1"/>
</dbReference>
<keyword evidence="2" id="KW-0732">Signal</keyword>
<dbReference type="PANTHER" id="PTHR45642:SF148">
    <property type="entry name" value="GENOME ASSEMBLY, CHROMOSOME: A04"/>
    <property type="match status" value="1"/>
</dbReference>
<comment type="caution">
    <text evidence="3">The sequence shown here is derived from an EMBL/GenBank/DDBJ whole genome shotgun (WGS) entry which is preliminary data.</text>
</comment>
<dbReference type="Pfam" id="PF00657">
    <property type="entry name" value="Lipase_GDSL"/>
    <property type="match status" value="1"/>
</dbReference>
<accession>A0A6D2JMY1</accession>
<dbReference type="GO" id="GO:0016788">
    <property type="term" value="F:hydrolase activity, acting on ester bonds"/>
    <property type="evidence" value="ECO:0007669"/>
    <property type="project" value="InterPro"/>
</dbReference>
<organism evidence="3 4">
    <name type="scientific">Microthlaspi erraticum</name>
    <dbReference type="NCBI Taxonomy" id="1685480"/>
    <lineage>
        <taxon>Eukaryota</taxon>
        <taxon>Viridiplantae</taxon>
        <taxon>Streptophyta</taxon>
        <taxon>Embryophyta</taxon>
        <taxon>Tracheophyta</taxon>
        <taxon>Spermatophyta</taxon>
        <taxon>Magnoliopsida</taxon>
        <taxon>eudicotyledons</taxon>
        <taxon>Gunneridae</taxon>
        <taxon>Pentapetalae</taxon>
        <taxon>rosids</taxon>
        <taxon>malvids</taxon>
        <taxon>Brassicales</taxon>
        <taxon>Brassicaceae</taxon>
        <taxon>Coluteocarpeae</taxon>
        <taxon>Microthlaspi</taxon>
    </lineage>
</organism>
<dbReference type="OrthoDB" id="1080172at2759"/>
<proteinExistence type="inferred from homology"/>
<keyword evidence="4" id="KW-1185">Reference proteome</keyword>
<evidence type="ECO:0000313" key="4">
    <source>
        <dbReference type="Proteomes" id="UP000467841"/>
    </source>
</evidence>
<dbReference type="Proteomes" id="UP000467841">
    <property type="component" value="Unassembled WGS sequence"/>
</dbReference>
<feature type="chain" id="PRO_5025395658" description="SGNH hydrolase-type esterase domain-containing protein" evidence="2">
    <location>
        <begin position="24"/>
        <end position="357"/>
    </location>
</feature>
<name>A0A6D2JMY1_9BRAS</name>
<dbReference type="InterPro" id="IPR050592">
    <property type="entry name" value="GDSL_lipolytic_enzyme"/>
</dbReference>
<feature type="signal peptide" evidence="2">
    <location>
        <begin position="1"/>
        <end position="23"/>
    </location>
</feature>
<dbReference type="Gene3D" id="3.40.50.1110">
    <property type="entry name" value="SGNH hydrolase"/>
    <property type="match status" value="1"/>
</dbReference>
<dbReference type="InterPro" id="IPR001087">
    <property type="entry name" value="GDSL"/>
</dbReference>
<evidence type="ECO:0000256" key="2">
    <source>
        <dbReference type="SAM" id="SignalP"/>
    </source>
</evidence>
<dbReference type="EMBL" id="CACVBM020001185">
    <property type="protein sequence ID" value="CAA7037961.1"/>
    <property type="molecule type" value="Genomic_DNA"/>
</dbReference>
<dbReference type="AlphaFoldDB" id="A0A6D2JMY1"/>
<dbReference type="InterPro" id="IPR036514">
    <property type="entry name" value="SGNH_hydro_sf"/>
</dbReference>
<protein>
    <recommendedName>
        <fullName evidence="5">SGNH hydrolase-type esterase domain-containing protein</fullName>
    </recommendedName>
</protein>
<dbReference type="InterPro" id="IPR035669">
    <property type="entry name" value="SGNH_plant_lipase-like"/>
</dbReference>
<reference evidence="3" key="1">
    <citation type="submission" date="2020-01" db="EMBL/GenBank/DDBJ databases">
        <authorList>
            <person name="Mishra B."/>
        </authorList>
    </citation>
    <scope>NUCLEOTIDE SEQUENCE [LARGE SCALE GENOMIC DNA]</scope>
</reference>
<gene>
    <name evidence="3" type="ORF">MERR_LOCUS25196</name>
</gene>
<sequence>MSTSETIVFTLFVSALLASCIAADDTSQLLFPAILAFGDSTVDTGNNNYFLPARLKAKHLPYGVDLPGHEANGRFSNGKLMTDIIATKLNIKEFVPPFLQPIISDQDIVNGVSFASAGSGYDDMTSIATLAIPVLKQPRMFKNYIARLKGIVGDKNAMEIIENALVVISAGTNDFAINYYTMRTRRIDYRQISGYQDFVLKRLDGFVRELYGLGCRKFVVAGLPPIGCLPIEMTTKMQTARACVEQENKDSVLYNHKLKKHLPQIEASLTGSKILYANIYGPLMDMIQNPRKYGFKETKKGCCGTGLLEAAFLCNDFTKTCPHHSDHMFWDSIHPSEASYNYLGNFIDAQIRGWAKV</sequence>
<evidence type="ECO:0000313" key="3">
    <source>
        <dbReference type="EMBL" id="CAA7037961.1"/>
    </source>
</evidence>
<evidence type="ECO:0008006" key="5">
    <source>
        <dbReference type="Google" id="ProtNLM"/>
    </source>
</evidence>
<evidence type="ECO:0000256" key="1">
    <source>
        <dbReference type="ARBA" id="ARBA00008668"/>
    </source>
</evidence>
<dbReference type="SUPFAM" id="SSF52266">
    <property type="entry name" value="SGNH hydrolase"/>
    <property type="match status" value="1"/>
</dbReference>
<comment type="similarity">
    <text evidence="1">Belongs to the 'GDSL' lipolytic enzyme family.</text>
</comment>
<dbReference type="CDD" id="cd01837">
    <property type="entry name" value="SGNH_plant_lipase_like"/>
    <property type="match status" value="1"/>
</dbReference>